<feature type="compositionally biased region" description="Low complexity" evidence="2">
    <location>
        <begin position="517"/>
        <end position="534"/>
    </location>
</feature>
<evidence type="ECO:0000256" key="1">
    <source>
        <dbReference type="SAM" id="Coils"/>
    </source>
</evidence>
<reference evidence="3" key="1">
    <citation type="submission" date="2021-05" db="EMBL/GenBank/DDBJ databases">
        <authorList>
            <person name="Alioto T."/>
            <person name="Alioto T."/>
            <person name="Gomez Garrido J."/>
        </authorList>
    </citation>
    <scope>NUCLEOTIDE SEQUENCE</scope>
</reference>
<accession>A0A8D8ZIB2</accession>
<feature type="compositionally biased region" description="Pro residues" evidence="2">
    <location>
        <begin position="152"/>
        <end position="167"/>
    </location>
</feature>
<name>A0A8D8ZIB2_9HEMI</name>
<evidence type="ECO:0000256" key="2">
    <source>
        <dbReference type="SAM" id="MobiDB-lite"/>
    </source>
</evidence>
<protein>
    <submittedName>
        <fullName evidence="3">PHD finger protein rhinoceros</fullName>
    </submittedName>
</protein>
<feature type="compositionally biased region" description="Basic residues" evidence="2">
    <location>
        <begin position="67"/>
        <end position="80"/>
    </location>
</feature>
<feature type="region of interest" description="Disordered" evidence="2">
    <location>
        <begin position="104"/>
        <end position="174"/>
    </location>
</feature>
<organism evidence="3">
    <name type="scientific">Cacopsylla melanoneura</name>
    <dbReference type="NCBI Taxonomy" id="428564"/>
    <lineage>
        <taxon>Eukaryota</taxon>
        <taxon>Metazoa</taxon>
        <taxon>Ecdysozoa</taxon>
        <taxon>Arthropoda</taxon>
        <taxon>Hexapoda</taxon>
        <taxon>Insecta</taxon>
        <taxon>Pterygota</taxon>
        <taxon>Neoptera</taxon>
        <taxon>Paraneoptera</taxon>
        <taxon>Hemiptera</taxon>
        <taxon>Sternorrhyncha</taxon>
        <taxon>Psylloidea</taxon>
        <taxon>Psyllidae</taxon>
        <taxon>Psyllinae</taxon>
        <taxon>Cacopsylla</taxon>
    </lineage>
</organism>
<sequence length="578" mass="64337">MYNHTPNSSSTASPAKSLGKKSPAKPTRVSARVQSQHKSPGPGSTPDPNLPPPPIQTKSRLRDVKKTKVKPNAKKAKNKKKLYEYNDNTIHSKLVGTVYDFDFDDEFDDEGASGGVENLRAMRERRRSTDHDKVKSSPARSATKVKITLKPRPTPSPSPSTPSPSPSPEHQIEQLVAPIMPGPVDMRTYNSYPSSSNYDSMLGVPLSSAATEEVSDLVEDLEKELESLTNEKKKQSPAVTVNQMLDSTIEGVVSREQSPPPQNKILLSDSRNQLKVKIKGPFLDANYPLNTTPQQPIVVPSIQANLSGTSNLRRMRKKELLHQYCSQDMNMDETLPINTPVTSAPIISIPKAVTSISTIPTKEDYKPVVDANIEKKKKKERVDLAEEEEENYSVDLKRKLKLPPACPTPKLKIKIGGQDGNSISVEDSSKNLRIRPPKKRITNPAPSHNNYEELKRENMKYRKKVMADFSEKDKPVTKKKKRSSAHVELINDDHRAPPKIIIRFGPRDSSSRETTNISIHSSSESIKSAPKPSSVSELRKVRTAKTTPIRLKLTRCEEGYAMKTEPPCTPDKSDCQVR</sequence>
<keyword evidence="1" id="KW-0175">Coiled coil</keyword>
<dbReference type="AlphaFoldDB" id="A0A8D8ZIB2"/>
<dbReference type="EMBL" id="HBUF01512413">
    <property type="protein sequence ID" value="CAG6747002.1"/>
    <property type="molecule type" value="Transcribed_RNA"/>
</dbReference>
<feature type="region of interest" description="Disordered" evidence="2">
    <location>
        <begin position="558"/>
        <end position="578"/>
    </location>
</feature>
<feature type="region of interest" description="Disordered" evidence="2">
    <location>
        <begin position="1"/>
        <end position="89"/>
    </location>
</feature>
<feature type="compositionally biased region" description="Pro residues" evidence="2">
    <location>
        <begin position="43"/>
        <end position="55"/>
    </location>
</feature>
<dbReference type="EMBL" id="HBUF01512412">
    <property type="protein sequence ID" value="CAG6747001.1"/>
    <property type="molecule type" value="Transcribed_RNA"/>
</dbReference>
<feature type="coiled-coil region" evidence="1">
    <location>
        <begin position="211"/>
        <end position="238"/>
    </location>
</feature>
<feature type="coiled-coil region" evidence="1">
    <location>
        <begin position="368"/>
        <end position="395"/>
    </location>
</feature>
<evidence type="ECO:0000313" key="3">
    <source>
        <dbReference type="EMBL" id="CAG6747001.1"/>
    </source>
</evidence>
<proteinExistence type="predicted"/>
<feature type="compositionally biased region" description="Polar residues" evidence="2">
    <location>
        <begin position="1"/>
        <end position="14"/>
    </location>
</feature>
<feature type="region of interest" description="Disordered" evidence="2">
    <location>
        <begin position="504"/>
        <end position="546"/>
    </location>
</feature>